<accession>A0A218WD17</accession>
<evidence type="ECO:0000313" key="4">
    <source>
        <dbReference type="Proteomes" id="UP000197138"/>
    </source>
</evidence>
<organism evidence="2 4">
    <name type="scientific">Punica granatum</name>
    <name type="common">Pomegranate</name>
    <dbReference type="NCBI Taxonomy" id="22663"/>
    <lineage>
        <taxon>Eukaryota</taxon>
        <taxon>Viridiplantae</taxon>
        <taxon>Streptophyta</taxon>
        <taxon>Embryophyta</taxon>
        <taxon>Tracheophyta</taxon>
        <taxon>Spermatophyta</taxon>
        <taxon>Magnoliopsida</taxon>
        <taxon>eudicotyledons</taxon>
        <taxon>Gunneridae</taxon>
        <taxon>Pentapetalae</taxon>
        <taxon>rosids</taxon>
        <taxon>malvids</taxon>
        <taxon>Myrtales</taxon>
        <taxon>Lythraceae</taxon>
        <taxon>Punica</taxon>
    </lineage>
</organism>
<dbReference type="EMBL" id="MTKT01004609">
    <property type="protein sequence ID" value="OWM70767.1"/>
    <property type="molecule type" value="Genomic_DNA"/>
</dbReference>
<evidence type="ECO:0000313" key="2">
    <source>
        <dbReference type="EMBL" id="OWM70767.1"/>
    </source>
</evidence>
<keyword evidence="5" id="KW-1185">Reference proteome</keyword>
<sequence>MEKGCWENKKGCTCGLTNLPTRRNCHEASHSGTAPSAHLATQEQSTMMKLLVKLTKKVERVIVQMKNFRKGSKKTQIKKNDISRSKNGRRQYEESDEDEDEDEIHEESDEEFLTDD</sequence>
<dbReference type="AlphaFoldDB" id="A0A218WD17"/>
<dbReference type="EMBL" id="PGOL01003324">
    <property type="protein sequence ID" value="PKI41705.1"/>
    <property type="molecule type" value="Genomic_DNA"/>
</dbReference>
<protein>
    <submittedName>
        <fullName evidence="2">Uncharacterized protein</fullName>
    </submittedName>
</protein>
<evidence type="ECO:0000256" key="1">
    <source>
        <dbReference type="SAM" id="MobiDB-lite"/>
    </source>
</evidence>
<feature type="compositionally biased region" description="Acidic residues" evidence="1">
    <location>
        <begin position="94"/>
        <end position="116"/>
    </location>
</feature>
<comment type="caution">
    <text evidence="2">The sequence shown here is derived from an EMBL/GenBank/DDBJ whole genome shotgun (WGS) entry which is preliminary data.</text>
</comment>
<name>A0A218WD17_PUNGR</name>
<proteinExistence type="predicted"/>
<reference evidence="4" key="1">
    <citation type="journal article" date="2017" name="Plant J.">
        <title>The pomegranate (Punica granatum L.) genome and the genomics of punicalagin biosynthesis.</title>
        <authorList>
            <person name="Qin G."/>
            <person name="Xu C."/>
            <person name="Ming R."/>
            <person name="Tang H."/>
            <person name="Guyot R."/>
            <person name="Kramer E.M."/>
            <person name="Hu Y."/>
            <person name="Yi X."/>
            <person name="Qi Y."/>
            <person name="Xu X."/>
            <person name="Gao Z."/>
            <person name="Pan H."/>
            <person name="Jian J."/>
            <person name="Tian Y."/>
            <person name="Yue Z."/>
            <person name="Xu Y."/>
        </authorList>
    </citation>
    <scope>NUCLEOTIDE SEQUENCE [LARGE SCALE GENOMIC DNA]</scope>
    <source>
        <strain evidence="4">cv. Dabenzi</strain>
    </source>
</reference>
<evidence type="ECO:0000313" key="5">
    <source>
        <dbReference type="Proteomes" id="UP000233551"/>
    </source>
</evidence>
<dbReference type="Proteomes" id="UP000233551">
    <property type="component" value="Unassembled WGS sequence"/>
</dbReference>
<feature type="region of interest" description="Disordered" evidence="1">
    <location>
        <begin position="69"/>
        <end position="116"/>
    </location>
</feature>
<evidence type="ECO:0000313" key="3">
    <source>
        <dbReference type="EMBL" id="PKI41705.1"/>
    </source>
</evidence>
<dbReference type="Proteomes" id="UP000197138">
    <property type="component" value="Unassembled WGS sequence"/>
</dbReference>
<gene>
    <name evidence="2" type="ORF">CDL15_Pgr014440</name>
    <name evidence="3" type="ORF">CRG98_037907</name>
</gene>
<reference evidence="3 5" key="3">
    <citation type="submission" date="2017-11" db="EMBL/GenBank/DDBJ databases">
        <title>De-novo sequencing of pomegranate (Punica granatum L.) genome.</title>
        <authorList>
            <person name="Akparov Z."/>
            <person name="Amiraslanov A."/>
            <person name="Hajiyeva S."/>
            <person name="Abbasov M."/>
            <person name="Kaur K."/>
            <person name="Hamwieh A."/>
            <person name="Solovyev V."/>
            <person name="Salamov A."/>
            <person name="Braich B."/>
            <person name="Kosarev P."/>
            <person name="Mahmoud A."/>
            <person name="Hajiyev E."/>
            <person name="Babayeva S."/>
            <person name="Izzatullayeva V."/>
            <person name="Mammadov A."/>
            <person name="Mammadov A."/>
            <person name="Sharifova S."/>
            <person name="Ojaghi J."/>
            <person name="Eynullazada K."/>
            <person name="Bayramov B."/>
            <person name="Abdulazimova A."/>
            <person name="Shahmuradov I."/>
        </authorList>
    </citation>
    <scope>NUCLEOTIDE SEQUENCE [LARGE SCALE GENOMIC DNA]</scope>
    <source>
        <strain evidence="3">AG2017</strain>
        <strain evidence="5">cv. AG2017</strain>
        <tissue evidence="3">Leaf</tissue>
    </source>
</reference>
<reference evidence="2" key="2">
    <citation type="submission" date="2017-06" db="EMBL/GenBank/DDBJ databases">
        <title>The pomegranate genome and the genomics of punicalagin biosynthesis.</title>
        <authorList>
            <person name="Xu C."/>
        </authorList>
    </citation>
    <scope>NUCLEOTIDE SEQUENCE [LARGE SCALE GENOMIC DNA]</scope>
    <source>
        <tissue evidence="2">Fresh leaf</tissue>
    </source>
</reference>